<reference evidence="2" key="1">
    <citation type="submission" date="2023-07" db="EMBL/GenBank/DDBJ databases">
        <title>The genome sequence of Rhodocytophaga aerolata KACC 12507.</title>
        <authorList>
            <person name="Zhang X."/>
        </authorList>
    </citation>
    <scope>NUCLEOTIDE SEQUENCE</scope>
    <source>
        <strain evidence="2">KACC 12507</strain>
    </source>
</reference>
<evidence type="ECO:0000256" key="1">
    <source>
        <dbReference type="SAM" id="SignalP"/>
    </source>
</evidence>
<keyword evidence="3" id="KW-1185">Reference proteome</keyword>
<accession>A0ABT8R1N4</accession>
<gene>
    <name evidence="2" type="ORF">Q0590_07010</name>
</gene>
<keyword evidence="1" id="KW-0732">Signal</keyword>
<dbReference type="EMBL" id="JAUKPO010000003">
    <property type="protein sequence ID" value="MDO1445995.1"/>
    <property type="molecule type" value="Genomic_DNA"/>
</dbReference>
<dbReference type="Proteomes" id="UP001168528">
    <property type="component" value="Unassembled WGS sequence"/>
</dbReference>
<name>A0ABT8R1N4_9BACT</name>
<feature type="chain" id="PRO_5045959261" description="Protein BatD" evidence="1">
    <location>
        <begin position="25"/>
        <end position="535"/>
    </location>
</feature>
<dbReference type="RefSeq" id="WP_302036801.1">
    <property type="nucleotide sequence ID" value="NZ_JAUKPO010000003.1"/>
</dbReference>
<evidence type="ECO:0000313" key="2">
    <source>
        <dbReference type="EMBL" id="MDO1445995.1"/>
    </source>
</evidence>
<feature type="signal peptide" evidence="1">
    <location>
        <begin position="1"/>
        <end position="24"/>
    </location>
</feature>
<proteinExistence type="predicted"/>
<organism evidence="2 3">
    <name type="scientific">Rhodocytophaga aerolata</name>
    <dbReference type="NCBI Taxonomy" id="455078"/>
    <lineage>
        <taxon>Bacteria</taxon>
        <taxon>Pseudomonadati</taxon>
        <taxon>Bacteroidota</taxon>
        <taxon>Cytophagia</taxon>
        <taxon>Cytophagales</taxon>
        <taxon>Rhodocytophagaceae</taxon>
        <taxon>Rhodocytophaga</taxon>
    </lineage>
</organism>
<protein>
    <recommendedName>
        <fullName evidence="4">Protein BatD</fullName>
    </recommendedName>
</protein>
<evidence type="ECO:0000313" key="3">
    <source>
        <dbReference type="Proteomes" id="UP001168528"/>
    </source>
</evidence>
<dbReference type="PROSITE" id="PS51257">
    <property type="entry name" value="PROKAR_LIPOPROTEIN"/>
    <property type="match status" value="1"/>
</dbReference>
<evidence type="ECO:0008006" key="4">
    <source>
        <dbReference type="Google" id="ProtNLM"/>
    </source>
</evidence>
<comment type="caution">
    <text evidence="2">The sequence shown here is derived from an EMBL/GenBank/DDBJ whole genome shotgun (WGS) entry which is preliminary data.</text>
</comment>
<sequence>MKSTALFYILFVFACIFSTSQLYAQSEAQAQTGSQTQANDSSALQIQLAVQPGWSHIQEGQKIEFALTTTGGTGNTVTYALVHGKTDSMQLDSTGRFTWIPGFDFVDRLTPNRTIQVLFEARNENNEFASKEVEFRVWHVNRPPQVEDLKPFYVRYNVVNTYTIDATMVKDADNDPLVFVSIPDQMPEGAKLTAQGEFTWKPSVTQYNQLKTKPLTIEFYVEDQPAKTRTKGRFKIEATQMDLAPEISVVPKTTAIRYNENAAVNLRFYLSDPNGDNDIATFNFVSENPAVPKSALVQNTPNQYEFIWTPGYDFVKDPLDSLSFDISFFVIDKSQKRDEKTVQVTIVNTVNEEEKDRKFYTEYRTSLVRAWDLLEQLKDTEKDLKKKFNQARKGKKGRSVVNASLGAASGLSPVVIQAPTTQKIVSTVGGTTVMTMGTLEATEVIGRSTKDLLDRVNYVMEKRHEIQTKGDIFARKYALKSSRRRPEFIKDLDDFVAAMNLKGLVALELDAGWENKQKATDAQISKTFKDFNGEN</sequence>